<dbReference type="SUPFAM" id="SSF53187">
    <property type="entry name" value="Zn-dependent exopeptidases"/>
    <property type="match status" value="1"/>
</dbReference>
<dbReference type="InterPro" id="IPR011650">
    <property type="entry name" value="Peptidase_M20_dimer"/>
</dbReference>
<dbReference type="GO" id="GO:0006508">
    <property type="term" value="P:proteolysis"/>
    <property type="evidence" value="ECO:0007669"/>
    <property type="project" value="UniProtKB-KW"/>
</dbReference>
<dbReference type="SUPFAM" id="SSF55031">
    <property type="entry name" value="Bacterial exopeptidase dimerisation domain"/>
    <property type="match status" value="1"/>
</dbReference>
<dbReference type="Gene3D" id="1.10.150.900">
    <property type="match status" value="1"/>
</dbReference>
<keyword evidence="3" id="KW-0479">Metal-binding</keyword>
<dbReference type="Gene3D" id="3.30.70.360">
    <property type="match status" value="1"/>
</dbReference>
<name>A0A251XUK3_9MICO</name>
<evidence type="ECO:0000256" key="5">
    <source>
        <dbReference type="ARBA" id="ARBA00022833"/>
    </source>
</evidence>
<evidence type="ECO:0000313" key="7">
    <source>
        <dbReference type="EMBL" id="OUE09201.1"/>
    </source>
</evidence>
<evidence type="ECO:0000313" key="8">
    <source>
        <dbReference type="Proteomes" id="UP000195106"/>
    </source>
</evidence>
<accession>A0A251XUK3</accession>
<feature type="domain" description="Peptidase M20 dimerisation" evidence="6">
    <location>
        <begin position="47"/>
        <end position="97"/>
    </location>
</feature>
<keyword evidence="5" id="KW-0862">Zinc</keyword>
<dbReference type="PANTHER" id="PTHR45962">
    <property type="entry name" value="N-FATTY-ACYL-AMINO ACID SYNTHASE/HYDROLASE PM20D1"/>
    <property type="match status" value="1"/>
</dbReference>
<keyword evidence="4" id="KW-0378">Hydrolase</keyword>
<comment type="similarity">
    <text evidence="1">Belongs to the peptidase M20A family.</text>
</comment>
<dbReference type="Pfam" id="PF07687">
    <property type="entry name" value="M20_dimer"/>
    <property type="match status" value="1"/>
</dbReference>
<evidence type="ECO:0000256" key="3">
    <source>
        <dbReference type="ARBA" id="ARBA00022723"/>
    </source>
</evidence>
<dbReference type="FunFam" id="1.10.150.900:FF:000002">
    <property type="entry name" value="M20/M25/M40 family peptidase"/>
    <property type="match status" value="1"/>
</dbReference>
<evidence type="ECO:0000256" key="1">
    <source>
        <dbReference type="ARBA" id="ARBA00006247"/>
    </source>
</evidence>
<protein>
    <recommendedName>
        <fullName evidence="6">Peptidase M20 dimerisation domain-containing protein</fullName>
    </recommendedName>
</protein>
<dbReference type="AlphaFoldDB" id="A0A251XUK3"/>
<dbReference type="EMBL" id="MDHJ01000001">
    <property type="protein sequence ID" value="OUE09201.1"/>
    <property type="molecule type" value="Genomic_DNA"/>
</dbReference>
<sequence length="201" mass="21783">MEEWPVHLTDTTRQLLDEIARIVGADPKRVTPDDLAIATGTASKFIAATLRTTTNPTLLHAGYKHNVIPDTAEALVDIRVLPGEEDAVLARVRELAGEGVEVRIVHQDVGLENPFQGPLVDAMVATLGVHDPEAEVLPYMLSGGTDNKALSLLGITGYGFAPLRLPASMDFPAMFHGVDERVPLDALVFGRQVLRDLLLDY</sequence>
<comment type="caution">
    <text evidence="7">The sequence shown here is derived from an EMBL/GenBank/DDBJ whole genome shotgun (WGS) entry which is preliminary data.</text>
</comment>
<organism evidence="7 8">
    <name type="scientific">Clavibacter michiganensis</name>
    <dbReference type="NCBI Taxonomy" id="28447"/>
    <lineage>
        <taxon>Bacteria</taxon>
        <taxon>Bacillati</taxon>
        <taxon>Actinomycetota</taxon>
        <taxon>Actinomycetes</taxon>
        <taxon>Micrococcales</taxon>
        <taxon>Microbacteriaceae</taxon>
        <taxon>Clavibacter</taxon>
    </lineage>
</organism>
<reference evidence="7 8" key="1">
    <citation type="submission" date="2016-08" db="EMBL/GenBank/DDBJ databases">
        <title>Genome sequence of Clavibacter michiganensis spp. strain CASJ009.</title>
        <authorList>
            <person name="Thapa S.P."/>
            <person name="Coaker G."/>
        </authorList>
    </citation>
    <scope>NUCLEOTIDE SEQUENCE [LARGE SCALE GENOMIC DNA]</scope>
    <source>
        <strain evidence="7">CASJ009</strain>
    </source>
</reference>
<keyword evidence="2" id="KW-0645">Protease</keyword>
<evidence type="ECO:0000259" key="6">
    <source>
        <dbReference type="Pfam" id="PF07687"/>
    </source>
</evidence>
<dbReference type="GO" id="GO:0008233">
    <property type="term" value="F:peptidase activity"/>
    <property type="evidence" value="ECO:0007669"/>
    <property type="project" value="UniProtKB-KW"/>
</dbReference>
<proteinExistence type="inferred from homology"/>
<dbReference type="InterPro" id="IPR047177">
    <property type="entry name" value="Pept_M20A"/>
</dbReference>
<gene>
    <name evidence="7" type="ORF">CMsap09_09665</name>
</gene>
<dbReference type="Proteomes" id="UP000195106">
    <property type="component" value="Unassembled WGS sequence"/>
</dbReference>
<dbReference type="PANTHER" id="PTHR45962:SF1">
    <property type="entry name" value="N-FATTY-ACYL-AMINO ACID SYNTHASE_HYDROLASE PM20D1"/>
    <property type="match status" value="1"/>
</dbReference>
<dbReference type="GO" id="GO:0046872">
    <property type="term" value="F:metal ion binding"/>
    <property type="evidence" value="ECO:0007669"/>
    <property type="project" value="UniProtKB-KW"/>
</dbReference>
<evidence type="ECO:0000256" key="2">
    <source>
        <dbReference type="ARBA" id="ARBA00022670"/>
    </source>
</evidence>
<dbReference type="InterPro" id="IPR036264">
    <property type="entry name" value="Bact_exopeptidase_dim_dom"/>
</dbReference>
<evidence type="ECO:0000256" key="4">
    <source>
        <dbReference type="ARBA" id="ARBA00022801"/>
    </source>
</evidence>